<dbReference type="EMBL" id="CAKKNE010000005">
    <property type="protein sequence ID" value="CAH0375487.1"/>
    <property type="molecule type" value="Genomic_DNA"/>
</dbReference>
<evidence type="ECO:0000313" key="2">
    <source>
        <dbReference type="EMBL" id="CAH0375487.1"/>
    </source>
</evidence>
<keyword evidence="3" id="KW-1185">Reference proteome</keyword>
<proteinExistence type="predicted"/>
<keyword evidence="1" id="KW-0732">Signal</keyword>
<gene>
    <name evidence="2" type="ORF">PECAL_5P00060</name>
</gene>
<dbReference type="OrthoDB" id="630188at2759"/>
<protein>
    <recommendedName>
        <fullName evidence="4">SGNH domain-containing protein</fullName>
    </recommendedName>
</protein>
<dbReference type="Proteomes" id="UP000789595">
    <property type="component" value="Unassembled WGS sequence"/>
</dbReference>
<name>A0A8J2X071_9STRA</name>
<evidence type="ECO:0008006" key="4">
    <source>
        <dbReference type="Google" id="ProtNLM"/>
    </source>
</evidence>
<evidence type="ECO:0000313" key="3">
    <source>
        <dbReference type="Proteomes" id="UP000789595"/>
    </source>
</evidence>
<organism evidence="2 3">
    <name type="scientific">Pelagomonas calceolata</name>
    <dbReference type="NCBI Taxonomy" id="35677"/>
    <lineage>
        <taxon>Eukaryota</taxon>
        <taxon>Sar</taxon>
        <taxon>Stramenopiles</taxon>
        <taxon>Ochrophyta</taxon>
        <taxon>Pelagophyceae</taxon>
        <taxon>Pelagomonadales</taxon>
        <taxon>Pelagomonadaceae</taxon>
        <taxon>Pelagomonas</taxon>
    </lineage>
</organism>
<sequence length="427" mass="48749">MGCINNRMLCMLLLTLAHARRMYQIRKFQEAELKRRSLRPCNATDLSEGLPGTWRLSPFARGDAYGWDKTESERLRRADASEAYERPVHEYLPDQCRLRRFGRRRAIGRCFSGRRLAFLGDSLAEQVSKALLGMLGHAGHAATKTEHGDVFSMDKAPSKEEFIARPKKRHPRYWKQRDFRRRLTESGMEVLERFKLGRVDLDRLEDIDETVRFGPRDVILVSFGPHYKNASRYERDLRSFCAWMKRGRDRKRATLIWRENSATHFPVSTGTHEEMMQLNYDGGCPPYASNCLTWPLKCSSHALTHDAALPKQRWRNDVLRAVVKETSCGSVLPLFELVRDDWRAHPGSTAPIQRNACDGAVTARQAKCCRRKTGAACLLDCLHLAPKYNHLTARLLYHLLCFSSSGRSGGVPVAAAASSWRRNSTGL</sequence>
<comment type="caution">
    <text evidence="2">The sequence shown here is derived from an EMBL/GenBank/DDBJ whole genome shotgun (WGS) entry which is preliminary data.</text>
</comment>
<reference evidence="2" key="1">
    <citation type="submission" date="2021-11" db="EMBL/GenBank/DDBJ databases">
        <authorList>
            <consortium name="Genoscope - CEA"/>
            <person name="William W."/>
        </authorList>
    </citation>
    <scope>NUCLEOTIDE SEQUENCE</scope>
</reference>
<dbReference type="AlphaFoldDB" id="A0A8J2X071"/>
<feature type="chain" id="PRO_5035179693" description="SGNH domain-containing protein" evidence="1">
    <location>
        <begin position="20"/>
        <end position="427"/>
    </location>
</feature>
<evidence type="ECO:0000256" key="1">
    <source>
        <dbReference type="SAM" id="SignalP"/>
    </source>
</evidence>
<feature type="signal peptide" evidence="1">
    <location>
        <begin position="1"/>
        <end position="19"/>
    </location>
</feature>
<accession>A0A8J2X071</accession>